<sequence>MAALSRHLAAWSRFQSLSSINAKFSRTLIRPGGKYTVHDSKLRACDRIQTHTHSLFTHTNHAPVSFNSNLVNEVEAVKARILKPTPPVEPTTFAEFHKFVLSYLPKLFRHRIRKIEPVSIEEYISRTHATKTNKIAIKRAYDKLFEAGVIAQNPLSQINVQKWTKRKAFVKVENLLYNGLGGLLDKSPRLIQGATPEFIALVGPFIMALADRCKKIFNSNHCIWWTAGANSRETAMWLYADPSWLHRLNDVGAYDASYDDGLCDLELAFAQVFGCPIAAMQLMRENINTRGVTTNGVRYRRIGMRKSGDPYTSLFNSLMNGFMHLFAFFKSNPGIHIDVLMQNIKILVQGDDIYLAYNPLFHLDLKYVEQLGFKCDNVVLDDKQVADFCSCWCYPDALGHVFAPKIGRLMNKFGVFCEHPDQDPLAMARGTAISLETVCGELPIIRALVRRVLSLTEGKKPYFSKLDEPWKLSFQPLRVDSSTFQFIEHIYGLNHEMVDELEEAISHFSFGDRWEDLPYTDLLFERDTSAPNCFFNPIY</sequence>
<dbReference type="InterPro" id="IPR001205">
    <property type="entry name" value="RNA-dir_pol_C"/>
</dbReference>
<dbReference type="GO" id="GO:0006351">
    <property type="term" value="P:DNA-templated transcription"/>
    <property type="evidence" value="ECO:0007669"/>
    <property type="project" value="InterPro"/>
</dbReference>
<dbReference type="Gene3D" id="3.30.70.270">
    <property type="match status" value="1"/>
</dbReference>
<organism evidence="5">
    <name type="scientific">Riboviria sp</name>
    <dbReference type="NCBI Taxonomy" id="2585031"/>
    <lineage>
        <taxon>Viruses</taxon>
        <taxon>Riboviria</taxon>
    </lineage>
</organism>
<evidence type="ECO:0000256" key="1">
    <source>
        <dbReference type="ARBA" id="ARBA00022679"/>
    </source>
</evidence>
<keyword evidence="2" id="KW-0548">Nucleotidyltransferase</keyword>
<dbReference type="PROSITE" id="PS50507">
    <property type="entry name" value="RDRP_SSRNA_POS"/>
    <property type="match status" value="1"/>
</dbReference>
<dbReference type="GO" id="GO:0039694">
    <property type="term" value="P:viral RNA genome replication"/>
    <property type="evidence" value="ECO:0007669"/>
    <property type="project" value="InterPro"/>
</dbReference>
<protein>
    <submittedName>
        <fullName evidence="5">RNA-dependent RNA polymerase</fullName>
    </submittedName>
</protein>
<keyword evidence="3" id="KW-0693">Viral RNA replication</keyword>
<accession>A0A514D0D3</accession>
<keyword evidence="5" id="KW-0696">RNA-directed RNA polymerase</keyword>
<dbReference type="GO" id="GO:0003968">
    <property type="term" value="F:RNA-directed RNA polymerase activity"/>
    <property type="evidence" value="ECO:0007669"/>
    <property type="project" value="UniProtKB-KW"/>
</dbReference>
<name>A0A514D0D3_9VIRU</name>
<feature type="domain" description="RdRp catalytic" evidence="4">
    <location>
        <begin position="244"/>
        <end position="365"/>
    </location>
</feature>
<dbReference type="EMBL" id="MN033135">
    <property type="protein sequence ID" value="QDH87076.1"/>
    <property type="molecule type" value="Genomic_DNA"/>
</dbReference>
<dbReference type="InterPro" id="IPR007094">
    <property type="entry name" value="RNA-dir_pol_PSvirus"/>
</dbReference>
<gene>
    <name evidence="5" type="ORF">H3Bulk40135_000002</name>
</gene>
<dbReference type="SUPFAM" id="SSF56672">
    <property type="entry name" value="DNA/RNA polymerases"/>
    <property type="match status" value="1"/>
</dbReference>
<dbReference type="Pfam" id="PF00680">
    <property type="entry name" value="RdRP_1"/>
    <property type="match status" value="1"/>
</dbReference>
<evidence type="ECO:0000259" key="4">
    <source>
        <dbReference type="PROSITE" id="PS50507"/>
    </source>
</evidence>
<dbReference type="InterPro" id="IPR043128">
    <property type="entry name" value="Rev_trsase/Diguanyl_cyclase"/>
</dbReference>
<keyword evidence="1" id="KW-0808">Transferase</keyword>
<dbReference type="GO" id="GO:0003723">
    <property type="term" value="F:RNA binding"/>
    <property type="evidence" value="ECO:0007669"/>
    <property type="project" value="InterPro"/>
</dbReference>
<dbReference type="InterPro" id="IPR043502">
    <property type="entry name" value="DNA/RNA_pol_sf"/>
</dbReference>
<evidence type="ECO:0000313" key="5">
    <source>
        <dbReference type="EMBL" id="QDH87076.1"/>
    </source>
</evidence>
<evidence type="ECO:0000256" key="3">
    <source>
        <dbReference type="ARBA" id="ARBA00022953"/>
    </source>
</evidence>
<proteinExistence type="predicted"/>
<evidence type="ECO:0000256" key="2">
    <source>
        <dbReference type="ARBA" id="ARBA00022695"/>
    </source>
</evidence>
<reference evidence="5" key="1">
    <citation type="submission" date="2019-05" db="EMBL/GenBank/DDBJ databases">
        <title>Metatranscriptomic reconstruction reveals RNA viruses with the potential to shape carbon cycling in soil.</title>
        <authorList>
            <person name="Starr E.P."/>
            <person name="Nuccio E."/>
            <person name="Pett-Ridge J."/>
            <person name="Banfield J.F."/>
            <person name="Firestone M.K."/>
        </authorList>
    </citation>
    <scope>NUCLEOTIDE SEQUENCE</scope>
    <source>
        <strain evidence="5">H3_Bulk_40_scaffold_135</strain>
    </source>
</reference>